<evidence type="ECO:0000313" key="6">
    <source>
        <dbReference type="EMBL" id="RIE06205.1"/>
    </source>
</evidence>
<keyword evidence="4" id="KW-1133">Transmembrane helix</keyword>
<reference evidence="6 7" key="1">
    <citation type="submission" date="2018-09" db="EMBL/GenBank/DDBJ databases">
        <title>Discovery and Ecogenomic Context for Candidatus Cryosericales, a Global Caldiserica Order Active in Thawing Permafrost.</title>
        <authorList>
            <person name="Martinez M.A."/>
            <person name="Woodcroft B.J."/>
            <person name="Ignacio Espinoza J.C."/>
            <person name="Zayed A."/>
            <person name="Singleton C.M."/>
            <person name="Boyd J."/>
            <person name="Li Y.-F."/>
            <person name="Purvine S."/>
            <person name="Maughan H."/>
            <person name="Hodgkins S.B."/>
            <person name="Anderson D."/>
            <person name="Sederholm M."/>
            <person name="Temperton B."/>
            <person name="Saleska S.R."/>
            <person name="Tyson G.W."/>
            <person name="Rich V.I."/>
        </authorList>
    </citation>
    <scope>NUCLEOTIDE SEQUENCE [LARGE SCALE GENOMIC DNA]</scope>
    <source>
        <strain evidence="6 7">SMC7</strain>
    </source>
</reference>
<dbReference type="PANTHER" id="PTHR43179">
    <property type="entry name" value="RHAMNOSYLTRANSFERASE WBBL"/>
    <property type="match status" value="1"/>
</dbReference>
<dbReference type="PANTHER" id="PTHR43179:SF12">
    <property type="entry name" value="GALACTOFURANOSYLTRANSFERASE GLFT2"/>
    <property type="match status" value="1"/>
</dbReference>
<sequence>MPCNRRLLHSSVRSFRPTRSPDERGLRLELATTVQRCFMSVIAVVITLDRPEMASCCLASILHGTQRPDRVVVVDNGSAFPYTPPQEYQQDVDIVRLEHNSGPAGGAAIAQQKALELQADWVWMLDDDVVADPDALKRLIQVAETHGVRTYFRSVCYNKPQPELPFFNSFTYSRRIGMLKPVPRERYQDAEFSFDACAMAGLFVPSSLLLEAGIFDASLYGWYDDTEFTLRATLAGFHGYGIPASRLLHPSANRRQIRFLGRSLAVLVDQPWRLYYGTRNCILTQRRLLARSRFLALFLPLFAVRRFISIVLLYSNRRAFLYCFARGVSDGLRGQKGELIQGGRTI</sequence>
<dbReference type="InterPro" id="IPR029044">
    <property type="entry name" value="Nucleotide-diphossugar_trans"/>
</dbReference>
<keyword evidence="4" id="KW-0472">Membrane</keyword>
<dbReference type="Pfam" id="PF00535">
    <property type="entry name" value="Glycos_transf_2"/>
    <property type="match status" value="1"/>
</dbReference>
<proteinExistence type="inferred from homology"/>
<name>A0A398CUA5_9BACT</name>
<dbReference type="SUPFAM" id="SSF53448">
    <property type="entry name" value="Nucleotide-diphospho-sugar transferases"/>
    <property type="match status" value="1"/>
</dbReference>
<dbReference type="EMBL" id="QXIS01000020">
    <property type="protein sequence ID" value="RIE06205.1"/>
    <property type="molecule type" value="Genomic_DNA"/>
</dbReference>
<dbReference type="InterPro" id="IPR001173">
    <property type="entry name" value="Glyco_trans_2-like"/>
</dbReference>
<accession>A0A398CUA5</accession>
<evidence type="ECO:0000259" key="5">
    <source>
        <dbReference type="Pfam" id="PF00535"/>
    </source>
</evidence>
<evidence type="ECO:0000256" key="3">
    <source>
        <dbReference type="ARBA" id="ARBA00022679"/>
    </source>
</evidence>
<dbReference type="OrthoDB" id="5418498at2"/>
<evidence type="ECO:0000256" key="1">
    <source>
        <dbReference type="ARBA" id="ARBA00006739"/>
    </source>
</evidence>
<keyword evidence="4" id="KW-0812">Transmembrane</keyword>
<evidence type="ECO:0000256" key="2">
    <source>
        <dbReference type="ARBA" id="ARBA00022676"/>
    </source>
</evidence>
<organism evidence="6 7">
    <name type="scientific">Candidatus Cryosericum terrychapinii</name>
    <dbReference type="NCBI Taxonomy" id="2290919"/>
    <lineage>
        <taxon>Bacteria</taxon>
        <taxon>Pseudomonadati</taxon>
        <taxon>Caldisericota/Cryosericota group</taxon>
        <taxon>Candidatus Cryosericota</taxon>
        <taxon>Candidatus Cryosericia</taxon>
        <taxon>Candidatus Cryosericales</taxon>
        <taxon>Candidatus Cryosericaceae</taxon>
        <taxon>Candidatus Cryosericum</taxon>
    </lineage>
</organism>
<gene>
    <name evidence="6" type="ORF">SMC7_03465</name>
</gene>
<feature type="domain" description="Glycosyltransferase 2-like" evidence="5">
    <location>
        <begin position="44"/>
        <end position="149"/>
    </location>
</feature>
<dbReference type="AlphaFoldDB" id="A0A398CUA5"/>
<evidence type="ECO:0000313" key="7">
    <source>
        <dbReference type="Proteomes" id="UP000266328"/>
    </source>
</evidence>
<dbReference type="GO" id="GO:0016757">
    <property type="term" value="F:glycosyltransferase activity"/>
    <property type="evidence" value="ECO:0007669"/>
    <property type="project" value="UniProtKB-KW"/>
</dbReference>
<keyword evidence="2" id="KW-0328">Glycosyltransferase</keyword>
<dbReference type="Gene3D" id="3.90.550.10">
    <property type="entry name" value="Spore Coat Polysaccharide Biosynthesis Protein SpsA, Chain A"/>
    <property type="match status" value="1"/>
</dbReference>
<comment type="caution">
    <text evidence="6">The sequence shown here is derived from an EMBL/GenBank/DDBJ whole genome shotgun (WGS) entry which is preliminary data.</text>
</comment>
<dbReference type="Proteomes" id="UP000266328">
    <property type="component" value="Unassembled WGS sequence"/>
</dbReference>
<feature type="transmembrane region" description="Helical" evidence="4">
    <location>
        <begin position="294"/>
        <end position="314"/>
    </location>
</feature>
<comment type="similarity">
    <text evidence="1">Belongs to the glycosyltransferase 2 family.</text>
</comment>
<evidence type="ECO:0000256" key="4">
    <source>
        <dbReference type="SAM" id="Phobius"/>
    </source>
</evidence>
<keyword evidence="7" id="KW-1185">Reference proteome</keyword>
<protein>
    <submittedName>
        <fullName evidence="6">Glycosyltransferase</fullName>
    </submittedName>
</protein>
<keyword evidence="3 6" id="KW-0808">Transferase</keyword>